<evidence type="ECO:0000313" key="2">
    <source>
        <dbReference type="Proteomes" id="UP001163152"/>
    </source>
</evidence>
<dbReference type="RefSeq" id="WP_268611277.1">
    <property type="nucleotide sequence ID" value="NZ_CP113797.1"/>
</dbReference>
<dbReference type="AlphaFoldDB" id="A0A9E9C8E3"/>
<reference evidence="1" key="1">
    <citation type="submission" date="2022-12" db="EMBL/GenBank/DDBJ databases">
        <title>Polyphasic identification of a Novel Hot-Spring Cyanobacterium Ocullathermofonsia sinensis gen nov. sp. nov. and Genomic Insights on its Adaptations to the Thermal Habitat.</title>
        <authorList>
            <person name="Daroch M."/>
            <person name="Tang J."/>
            <person name="Jiang Y."/>
        </authorList>
    </citation>
    <scope>NUCLEOTIDE SEQUENCE</scope>
    <source>
        <strain evidence="1">PKUAC-SCTA174</strain>
    </source>
</reference>
<protein>
    <recommendedName>
        <fullName evidence="3">Nucleotide-diphospho-sugar transferase domain-containing protein</fullName>
    </recommendedName>
</protein>
<dbReference type="InterPro" id="IPR029044">
    <property type="entry name" value="Nucleotide-diphossugar_trans"/>
</dbReference>
<dbReference type="EMBL" id="CP113797">
    <property type="protein sequence ID" value="WAL61324.1"/>
    <property type="molecule type" value="Genomic_DNA"/>
</dbReference>
<dbReference type="Gene3D" id="3.90.550.10">
    <property type="entry name" value="Spore Coat Polysaccharide Biosynthesis Protein SpsA, Chain A"/>
    <property type="match status" value="1"/>
</dbReference>
<gene>
    <name evidence="1" type="ORF">OXH18_04825</name>
</gene>
<keyword evidence="2" id="KW-1185">Reference proteome</keyword>
<dbReference type="Proteomes" id="UP001163152">
    <property type="component" value="Chromosome"/>
</dbReference>
<name>A0A9E9C8E3_9CYAN</name>
<dbReference type="KEGG" id="tsin:OXH18_04825"/>
<evidence type="ECO:0000313" key="1">
    <source>
        <dbReference type="EMBL" id="WAL61324.1"/>
    </source>
</evidence>
<evidence type="ECO:0008006" key="3">
    <source>
        <dbReference type="Google" id="ProtNLM"/>
    </source>
</evidence>
<sequence length="375" mass="43793">MTVITYLLYGDNRTYQLELAFSVLSALRFLRHQADCTISVISDRDDIGFDLPIDRIGVSAQEIADWTQGGVYPHRAKILALMKAIDHYQAPTVLIDTDTYFLKNPLELFQFISPDASLMHNFECTIGDHRLWQPMFNSLEPEKLEQIYQTTSNDIQISPQLPMFNSGVVGIDISHRSLLDQALALLDRFYEVFPVFNTEQFALGVVLSQATNLSICPHLVKHYWGYERRFIHTQLADYLQNYSINYLDTFLETLPNLEIGYPPKPWRAKLAARCLSLLHGWNQDYRFAYLAYRSALYYAKTNVPYANIWAQIARRSIDLCLEKHPELQATDRSFQAFQTQTQHYFHEFSPTNISRLRWMQPNTQQQWQTLWQLRS</sequence>
<organism evidence="1 2">
    <name type="scientific">Thermocoleostomius sinensis A174</name>
    <dbReference type="NCBI Taxonomy" id="2016057"/>
    <lineage>
        <taxon>Bacteria</taxon>
        <taxon>Bacillati</taxon>
        <taxon>Cyanobacteriota</taxon>
        <taxon>Cyanophyceae</taxon>
        <taxon>Oculatellales</taxon>
        <taxon>Oculatellaceae</taxon>
        <taxon>Thermocoleostomius</taxon>
    </lineage>
</organism>
<dbReference type="SUPFAM" id="SSF53448">
    <property type="entry name" value="Nucleotide-diphospho-sugar transferases"/>
    <property type="match status" value="1"/>
</dbReference>
<proteinExistence type="predicted"/>
<accession>A0A9E9C8E3</accession>